<dbReference type="InterPro" id="IPR016461">
    <property type="entry name" value="COMT-like"/>
</dbReference>
<name>A0AA39Y629_9PEZI</name>
<dbReference type="AlphaFoldDB" id="A0AA39Y629"/>
<evidence type="ECO:0000313" key="6">
    <source>
        <dbReference type="Proteomes" id="UP001175001"/>
    </source>
</evidence>
<dbReference type="PANTHER" id="PTHR43712">
    <property type="entry name" value="PUTATIVE (AFU_ORTHOLOGUE AFUA_4G14580)-RELATED"/>
    <property type="match status" value="1"/>
</dbReference>
<evidence type="ECO:0000256" key="3">
    <source>
        <dbReference type="ARBA" id="ARBA00022691"/>
    </source>
</evidence>
<keyword evidence="1" id="KW-0489">Methyltransferase</keyword>
<keyword evidence="6" id="KW-1185">Reference proteome</keyword>
<dbReference type="Pfam" id="PF00891">
    <property type="entry name" value="Methyltransf_2"/>
    <property type="match status" value="1"/>
</dbReference>
<accession>A0AA39Y629</accession>
<reference evidence="5" key="1">
    <citation type="submission" date="2023-06" db="EMBL/GenBank/DDBJ databases">
        <title>Multi-omics analyses reveal the molecular pathogenesis toolkit of Lasiodiplodia hormozganensis, a cross-kingdom pathogen.</title>
        <authorList>
            <person name="Felix C."/>
            <person name="Meneses R."/>
            <person name="Goncalves M.F.M."/>
            <person name="Tilleman L."/>
            <person name="Duarte A.S."/>
            <person name="Jorrin-Novo J.V."/>
            <person name="Van De Peer Y."/>
            <person name="Deforce D."/>
            <person name="Van Nieuwerburgh F."/>
            <person name="Esteves A.C."/>
            <person name="Alves A."/>
        </authorList>
    </citation>
    <scope>NUCLEOTIDE SEQUENCE</scope>
    <source>
        <strain evidence="5">CBS 339.90</strain>
    </source>
</reference>
<evidence type="ECO:0000256" key="1">
    <source>
        <dbReference type="ARBA" id="ARBA00022603"/>
    </source>
</evidence>
<dbReference type="Gene3D" id="3.40.50.150">
    <property type="entry name" value="Vaccinia Virus protein VP39"/>
    <property type="match status" value="1"/>
</dbReference>
<gene>
    <name evidence="5" type="primary">gsfB_4</name>
    <name evidence="5" type="ORF">DIS24_g8169</name>
</gene>
<protein>
    <submittedName>
        <fullName evidence="5">O-methyltransferase gsfB</fullName>
    </submittedName>
</protein>
<feature type="domain" description="O-methyltransferase C-terminal" evidence="4">
    <location>
        <begin position="12"/>
        <end position="181"/>
    </location>
</feature>
<dbReference type="SUPFAM" id="SSF53335">
    <property type="entry name" value="S-adenosyl-L-methionine-dependent methyltransferases"/>
    <property type="match status" value="1"/>
</dbReference>
<dbReference type="CDD" id="cd02440">
    <property type="entry name" value="AdoMet_MTases"/>
    <property type="match status" value="1"/>
</dbReference>
<dbReference type="Proteomes" id="UP001175001">
    <property type="component" value="Unassembled WGS sequence"/>
</dbReference>
<dbReference type="PANTHER" id="PTHR43712:SF12">
    <property type="entry name" value="STERIGMATOCYSTIN 8-O-METHYLTRANSFERASE"/>
    <property type="match status" value="1"/>
</dbReference>
<evidence type="ECO:0000313" key="5">
    <source>
        <dbReference type="EMBL" id="KAK0645180.1"/>
    </source>
</evidence>
<dbReference type="PROSITE" id="PS51683">
    <property type="entry name" value="SAM_OMT_II"/>
    <property type="match status" value="1"/>
</dbReference>
<keyword evidence="3" id="KW-0949">S-adenosyl-L-methionine</keyword>
<dbReference type="GO" id="GO:0032259">
    <property type="term" value="P:methylation"/>
    <property type="evidence" value="ECO:0007669"/>
    <property type="project" value="UniProtKB-KW"/>
</dbReference>
<dbReference type="InterPro" id="IPR001077">
    <property type="entry name" value="COMT_C"/>
</dbReference>
<evidence type="ECO:0000259" key="4">
    <source>
        <dbReference type="Pfam" id="PF00891"/>
    </source>
</evidence>
<evidence type="ECO:0000256" key="2">
    <source>
        <dbReference type="ARBA" id="ARBA00022679"/>
    </source>
</evidence>
<organism evidence="5 6">
    <name type="scientific">Lasiodiplodia hormozganensis</name>
    <dbReference type="NCBI Taxonomy" id="869390"/>
    <lineage>
        <taxon>Eukaryota</taxon>
        <taxon>Fungi</taxon>
        <taxon>Dikarya</taxon>
        <taxon>Ascomycota</taxon>
        <taxon>Pezizomycotina</taxon>
        <taxon>Dothideomycetes</taxon>
        <taxon>Dothideomycetes incertae sedis</taxon>
        <taxon>Botryosphaeriales</taxon>
        <taxon>Botryosphaeriaceae</taxon>
        <taxon>Lasiodiplodia</taxon>
    </lineage>
</organism>
<dbReference type="GO" id="GO:0008171">
    <property type="term" value="F:O-methyltransferase activity"/>
    <property type="evidence" value="ECO:0007669"/>
    <property type="project" value="InterPro"/>
</dbReference>
<keyword evidence="2" id="KW-0808">Transferase</keyword>
<dbReference type="InterPro" id="IPR029063">
    <property type="entry name" value="SAM-dependent_MTases_sf"/>
</dbReference>
<proteinExistence type="predicted"/>
<dbReference type="EMBL" id="JAUJDW010000057">
    <property type="protein sequence ID" value="KAK0645180.1"/>
    <property type="molecule type" value="Genomic_DNA"/>
</dbReference>
<comment type="caution">
    <text evidence="5">The sequence shown here is derived from an EMBL/GenBank/DDBJ whole genome shotgun (WGS) entry which is preliminary data.</text>
</comment>
<sequence>MQYIKDIFRLEQVVLESCDWGKLGRATVVDVGGSGGHDALVLARNFPELTITVQDMPKVQAVFEKNLAAEPALASRVSFQPHDFYQPQPVQADIYLIKLILHNYSDAEAIRILQALVPALNPGARIIFIVYIGDHSATDTGGMPLPRSIRQMGTSTDLRMMAIFNTKERPVEAWRDVFKAADERFEIFSVEANPLRFFAVIEVVWSG</sequence>